<keyword evidence="2" id="KW-1185">Reference proteome</keyword>
<organism evidence="1 2">
    <name type="scientific">Fonsecaea erecta</name>
    <dbReference type="NCBI Taxonomy" id="1367422"/>
    <lineage>
        <taxon>Eukaryota</taxon>
        <taxon>Fungi</taxon>
        <taxon>Dikarya</taxon>
        <taxon>Ascomycota</taxon>
        <taxon>Pezizomycotina</taxon>
        <taxon>Eurotiomycetes</taxon>
        <taxon>Chaetothyriomycetidae</taxon>
        <taxon>Chaetothyriales</taxon>
        <taxon>Herpotrichiellaceae</taxon>
        <taxon>Fonsecaea</taxon>
    </lineage>
</organism>
<dbReference type="AlphaFoldDB" id="A0A179A363"/>
<evidence type="ECO:0000313" key="1">
    <source>
        <dbReference type="EMBL" id="OAP65585.1"/>
    </source>
</evidence>
<dbReference type="Proteomes" id="UP000078343">
    <property type="component" value="Unassembled WGS sequence"/>
</dbReference>
<dbReference type="RefSeq" id="XP_018698952.1">
    <property type="nucleotide sequence ID" value="XM_018833073.1"/>
</dbReference>
<protein>
    <submittedName>
        <fullName evidence="1">Uncharacterized protein</fullName>
    </submittedName>
</protein>
<name>A0A179A363_9EURO</name>
<gene>
    <name evidence="1" type="ORF">AYL99_01557</name>
</gene>
<reference evidence="1 2" key="1">
    <citation type="submission" date="2016-04" db="EMBL/GenBank/DDBJ databases">
        <title>Draft genome of Fonsecaea erecta CBS 125763.</title>
        <authorList>
            <person name="Weiss V.A."/>
            <person name="Vicente V.A."/>
            <person name="Raittz R.T."/>
            <person name="Moreno L.F."/>
            <person name="De Souza E.M."/>
            <person name="Pedrosa F.O."/>
            <person name="Steffens M.B."/>
            <person name="Faoro H."/>
            <person name="Tadra-Sfeir M.Z."/>
            <person name="Najafzadeh M.J."/>
            <person name="Felipe M.S."/>
            <person name="Teixeira M."/>
            <person name="Sun J."/>
            <person name="Xi L."/>
            <person name="Gomes R."/>
            <person name="De Azevedo C.M."/>
            <person name="Salgado C.G."/>
            <person name="Da Silva M.B."/>
            <person name="Nascimento M.F."/>
            <person name="Queiroz-Telles F."/>
            <person name="Attili D.S."/>
            <person name="Gorbushina A."/>
        </authorList>
    </citation>
    <scope>NUCLEOTIDE SEQUENCE [LARGE SCALE GENOMIC DNA]</scope>
    <source>
        <strain evidence="1 2">CBS 125763</strain>
    </source>
</reference>
<dbReference type="EMBL" id="LVYI01000001">
    <property type="protein sequence ID" value="OAP65585.1"/>
    <property type="molecule type" value="Genomic_DNA"/>
</dbReference>
<evidence type="ECO:0000313" key="2">
    <source>
        <dbReference type="Proteomes" id="UP000078343"/>
    </source>
</evidence>
<dbReference type="GeneID" id="30005727"/>
<accession>A0A179A363</accession>
<comment type="caution">
    <text evidence="1">The sequence shown here is derived from an EMBL/GenBank/DDBJ whole genome shotgun (WGS) entry which is preliminary data.</text>
</comment>
<sequence>MNSVVDADVGMDEDVNMENSSLHQSKAFDTSDLAEAMSLCRVSACLLPNEILEQVISNFVPRGKGLCVSNDPDYHSDFATIGSLLRVSHAISNEILRRIFCRPLQVYILSGINCRCLFRPKPLLQTHLGKVFALPLKRFPEVVVTFAPQLLKPACGFSRQTPWPVSSLSGERGREKFQLEMLCVAHQSHPLAEEMMRHPDVRAQDAPLFRFGFDASKGVAEVNRLRETPLWEVSGHAVAAD</sequence>
<dbReference type="OrthoDB" id="4138876at2759"/>
<proteinExistence type="predicted"/>